<keyword evidence="2" id="KW-1185">Reference proteome</keyword>
<evidence type="ECO:0008006" key="3">
    <source>
        <dbReference type="Google" id="ProtNLM"/>
    </source>
</evidence>
<dbReference type="EMBL" id="CP017641">
    <property type="protein sequence ID" value="APZ93667.1"/>
    <property type="molecule type" value="Genomic_DNA"/>
</dbReference>
<dbReference type="STRING" id="1891926.Fuma_03285"/>
<organism evidence="1 2">
    <name type="scientific">Fuerstiella marisgermanici</name>
    <dbReference type="NCBI Taxonomy" id="1891926"/>
    <lineage>
        <taxon>Bacteria</taxon>
        <taxon>Pseudomonadati</taxon>
        <taxon>Planctomycetota</taxon>
        <taxon>Planctomycetia</taxon>
        <taxon>Planctomycetales</taxon>
        <taxon>Planctomycetaceae</taxon>
        <taxon>Fuerstiella</taxon>
    </lineage>
</organism>
<protein>
    <recommendedName>
        <fullName evidence="3">Cytochrome c domain-containing protein</fullName>
    </recommendedName>
</protein>
<dbReference type="AlphaFoldDB" id="A0A1P8WI05"/>
<name>A0A1P8WI05_9PLAN</name>
<reference evidence="1 2" key="1">
    <citation type="journal article" date="2016" name="Front. Microbiol.">
        <title>Fuerstia marisgermanicae gen. nov., sp. nov., an Unusual Member of the Phylum Planctomycetes from the German Wadden Sea.</title>
        <authorList>
            <person name="Kohn T."/>
            <person name="Heuer A."/>
            <person name="Jogler M."/>
            <person name="Vollmers J."/>
            <person name="Boedeker C."/>
            <person name="Bunk B."/>
            <person name="Rast P."/>
            <person name="Borchert D."/>
            <person name="Glockner I."/>
            <person name="Freese H.M."/>
            <person name="Klenk H.P."/>
            <person name="Overmann J."/>
            <person name="Kaster A.K."/>
            <person name="Rohde M."/>
            <person name="Wiegand S."/>
            <person name="Jogler C."/>
        </authorList>
    </citation>
    <scope>NUCLEOTIDE SEQUENCE [LARGE SCALE GENOMIC DNA]</scope>
    <source>
        <strain evidence="1 2">NH11</strain>
    </source>
</reference>
<gene>
    <name evidence="1" type="ORF">Fuma_03285</name>
</gene>
<evidence type="ECO:0000313" key="2">
    <source>
        <dbReference type="Proteomes" id="UP000187735"/>
    </source>
</evidence>
<dbReference type="KEGG" id="fmr:Fuma_03285"/>
<sequence>MNRSPFLTRSVASSRQLLGDHNPGRSLTDQILLRGDAKIMRSNCSNCHRTRRTVQGTQILTPKLGAIDAKQ</sequence>
<evidence type="ECO:0000313" key="1">
    <source>
        <dbReference type="EMBL" id="APZ93667.1"/>
    </source>
</evidence>
<proteinExistence type="predicted"/>
<accession>A0A1P8WI05</accession>
<dbReference type="Proteomes" id="UP000187735">
    <property type="component" value="Chromosome"/>
</dbReference>